<dbReference type="InterPro" id="IPR017896">
    <property type="entry name" value="4Fe4S_Fe-S-bd"/>
</dbReference>
<dbReference type="Pfam" id="PF11870">
    <property type="entry name" value="LutB_C"/>
    <property type="match status" value="1"/>
</dbReference>
<dbReference type="InterPro" id="IPR004452">
    <property type="entry name" value="LutB/LldF"/>
</dbReference>
<dbReference type="InterPro" id="IPR024185">
    <property type="entry name" value="FTHF_cligase-like_sf"/>
</dbReference>
<evidence type="ECO:0000256" key="7">
    <source>
        <dbReference type="ARBA" id="ARBA00023014"/>
    </source>
</evidence>
<keyword evidence="6" id="KW-0408">Iron</keyword>
<evidence type="ECO:0000256" key="3">
    <source>
        <dbReference type="ARBA" id="ARBA00022723"/>
    </source>
</evidence>
<dbReference type="InterPro" id="IPR017900">
    <property type="entry name" value="4Fe4S_Fe_S_CS"/>
</dbReference>
<accession>A0A1I1UP64</accession>
<dbReference type="Gene3D" id="1.10.1060.10">
    <property type="entry name" value="Alpha-helical ferredoxin"/>
    <property type="match status" value="1"/>
</dbReference>
<dbReference type="InterPro" id="IPR003741">
    <property type="entry name" value="LUD_dom"/>
</dbReference>
<keyword evidence="5" id="KW-0249">Electron transport</keyword>
<dbReference type="Proteomes" id="UP000199690">
    <property type="component" value="Unassembled WGS sequence"/>
</dbReference>
<dbReference type="PANTHER" id="PTHR47153">
    <property type="entry name" value="LACTATE UTILIZATION PROTEIN B"/>
    <property type="match status" value="1"/>
</dbReference>
<evidence type="ECO:0000256" key="1">
    <source>
        <dbReference type="ARBA" id="ARBA00022448"/>
    </source>
</evidence>
<proteinExistence type="predicted"/>
<dbReference type="SUPFAM" id="SSF100950">
    <property type="entry name" value="NagB/RpiA/CoA transferase-like"/>
    <property type="match status" value="1"/>
</dbReference>
<dbReference type="InterPro" id="IPR009051">
    <property type="entry name" value="Helical_ferredxn"/>
</dbReference>
<keyword evidence="1" id="KW-0813">Transport</keyword>
<keyword evidence="3" id="KW-0479">Metal-binding</keyword>
<dbReference type="PROSITE" id="PS00198">
    <property type="entry name" value="4FE4S_FER_1"/>
    <property type="match status" value="1"/>
</dbReference>
<organism evidence="11 14">
    <name type="scientific">Saccharopolyspora kobensis</name>
    <dbReference type="NCBI Taxonomy" id="146035"/>
    <lineage>
        <taxon>Bacteria</taxon>
        <taxon>Bacillati</taxon>
        <taxon>Actinomycetota</taxon>
        <taxon>Actinomycetes</taxon>
        <taxon>Pseudonocardiales</taxon>
        <taxon>Pseudonocardiaceae</taxon>
        <taxon>Saccharopolyspora</taxon>
    </lineage>
</organism>
<reference evidence="11" key="2">
    <citation type="submission" date="2016-10" db="EMBL/GenBank/DDBJ databases">
        <authorList>
            <person name="de Groot N.N."/>
        </authorList>
    </citation>
    <scope>NUCLEOTIDE SEQUENCE [LARGE SCALE GENOMIC DNA]</scope>
    <source>
        <strain evidence="11">ATCC 20501</strain>
    </source>
</reference>
<evidence type="ECO:0000313" key="11">
    <source>
        <dbReference type="EMBL" id="SEF94729.1"/>
    </source>
</evidence>
<evidence type="ECO:0000313" key="13">
    <source>
        <dbReference type="Proteomes" id="UP000199690"/>
    </source>
</evidence>
<dbReference type="InterPro" id="IPR024569">
    <property type="entry name" value="LutB_C"/>
</dbReference>
<keyword evidence="4" id="KW-0677">Repeat</keyword>
<reference evidence="13 14" key="1">
    <citation type="submission" date="2016-10" db="EMBL/GenBank/DDBJ databases">
        <authorList>
            <person name="Varghese N."/>
            <person name="Submissions S."/>
        </authorList>
    </citation>
    <scope>NUCLEOTIDE SEQUENCE [LARGE SCALE GENOMIC DNA]</scope>
    <source>
        <strain evidence="14">ATCC 20501</strain>
        <strain evidence="12 13">CGMCC 4.3529</strain>
    </source>
</reference>
<gene>
    <name evidence="11" type="ORF">SAMN02982929_01086</name>
    <name evidence="12" type="ORF">SAMN05216506_10658</name>
</gene>
<evidence type="ECO:0000313" key="14">
    <source>
        <dbReference type="Proteomes" id="UP000236729"/>
    </source>
</evidence>
<evidence type="ECO:0000256" key="5">
    <source>
        <dbReference type="ARBA" id="ARBA00022982"/>
    </source>
</evidence>
<dbReference type="NCBIfam" id="TIGR00273">
    <property type="entry name" value="LutB/LldF family L-lactate oxidation iron-sulfur protein"/>
    <property type="match status" value="1"/>
</dbReference>
<keyword evidence="13" id="KW-1185">Reference proteome</keyword>
<dbReference type="GO" id="GO:0046872">
    <property type="term" value="F:metal ion binding"/>
    <property type="evidence" value="ECO:0007669"/>
    <property type="project" value="UniProtKB-KW"/>
</dbReference>
<evidence type="ECO:0000256" key="4">
    <source>
        <dbReference type="ARBA" id="ARBA00022737"/>
    </source>
</evidence>
<protein>
    <submittedName>
        <fullName evidence="11">L-lactate dehydrogenase complex protein LldF</fullName>
    </submittedName>
</protein>
<evidence type="ECO:0000313" key="12">
    <source>
        <dbReference type="EMBL" id="SFD72557.1"/>
    </source>
</evidence>
<dbReference type="GO" id="GO:0006089">
    <property type="term" value="P:lactate metabolic process"/>
    <property type="evidence" value="ECO:0007669"/>
    <property type="project" value="InterPro"/>
</dbReference>
<feature type="domain" description="Lactate utilization protein B C-terminal" evidence="9">
    <location>
        <begin position="411"/>
        <end position="476"/>
    </location>
</feature>
<sequence>MTDTYLGMPAFPQAAKQELANSQLRHNLANATSTIRHKRAEVVDELDDWAQLREAGAAIKSHTLSNLDTYLERFEEAVTAAGGTVHWARDAAEANRIVVDLVRATGEREVVKVKSMATQEIDLNEALQDAGIDAWETDLAELIVQLGHDTPSHILVPAIHRNRAEIREIFQQEMGKVGTPAPADLTDEPARLAEAARRHLREKFLRAKVAVSGANFAVAETGSLVVVESEGNGRMCLTLPETLISVVGIEKLVPRWQDLEVFLQLLPRSSTGERMNPYTSTWTGVTPGDGPQSFHVVLLDNGRTNALADEIGRQALRCIRCSACLNVCPVYERTGGHAYGSVYPGPIGAVLTPQLRGTTSEVDKALPYASSLCGACYDVCPVAINIPDLLVHLRTRVVEEHRGWRGKPMDALMSMASWVLGDSRRLAAAQKVASLSRRVIGRKGTIGRLPPPLSRWTDARDAPAPAEETFRTWWERNRGGDSR</sequence>
<dbReference type="Gene3D" id="3.40.50.10420">
    <property type="entry name" value="NagB/RpiA/CoA transferase-like"/>
    <property type="match status" value="1"/>
</dbReference>
<dbReference type="PANTHER" id="PTHR47153:SF2">
    <property type="entry name" value="LACTATE UTILIZATION PROTEIN B"/>
    <property type="match status" value="1"/>
</dbReference>
<dbReference type="EMBL" id="FOME01000006">
    <property type="protein sequence ID" value="SFD72557.1"/>
    <property type="molecule type" value="Genomic_DNA"/>
</dbReference>
<dbReference type="EMBL" id="FNVB01000002">
    <property type="protein sequence ID" value="SEF94729.1"/>
    <property type="molecule type" value="Genomic_DNA"/>
</dbReference>
<dbReference type="SUPFAM" id="SSF54862">
    <property type="entry name" value="4Fe-4S ferredoxins"/>
    <property type="match status" value="1"/>
</dbReference>
<dbReference type="Pfam" id="PF13183">
    <property type="entry name" value="Fer4_8"/>
    <property type="match status" value="1"/>
</dbReference>
<dbReference type="AlphaFoldDB" id="A0A1H5W5D7"/>
<evidence type="ECO:0000259" key="10">
    <source>
        <dbReference type="Pfam" id="PF13183"/>
    </source>
</evidence>
<accession>A0A1H5W5D7</accession>
<evidence type="ECO:0000259" key="8">
    <source>
        <dbReference type="Pfam" id="PF02589"/>
    </source>
</evidence>
<dbReference type="InterPro" id="IPR037171">
    <property type="entry name" value="NagB/RpiA_transferase-like"/>
</dbReference>
<feature type="domain" description="LUD" evidence="8">
    <location>
        <begin position="71"/>
        <end position="298"/>
    </location>
</feature>
<dbReference type="GO" id="GO:0051539">
    <property type="term" value="F:4 iron, 4 sulfur cluster binding"/>
    <property type="evidence" value="ECO:0007669"/>
    <property type="project" value="UniProtKB-KW"/>
</dbReference>
<feature type="domain" description="4Fe-4S ferredoxin-type" evidence="10">
    <location>
        <begin position="315"/>
        <end position="384"/>
    </location>
</feature>
<keyword evidence="2" id="KW-0004">4Fe-4S</keyword>
<name>A0A1H5W5D7_9PSEU</name>
<keyword evidence="7" id="KW-0411">Iron-sulfur</keyword>
<evidence type="ECO:0000256" key="6">
    <source>
        <dbReference type="ARBA" id="ARBA00023004"/>
    </source>
</evidence>
<evidence type="ECO:0000256" key="2">
    <source>
        <dbReference type="ARBA" id="ARBA00022485"/>
    </source>
</evidence>
<dbReference type="Pfam" id="PF02589">
    <property type="entry name" value="LUD_dom"/>
    <property type="match status" value="1"/>
</dbReference>
<evidence type="ECO:0000259" key="9">
    <source>
        <dbReference type="Pfam" id="PF11870"/>
    </source>
</evidence>
<dbReference type="Proteomes" id="UP000236729">
    <property type="component" value="Unassembled WGS sequence"/>
</dbReference>